<feature type="transmembrane region" description="Helical" evidence="6">
    <location>
        <begin position="31"/>
        <end position="50"/>
    </location>
</feature>
<name>A0A366HYS5_9FIRM</name>
<dbReference type="PANTHER" id="PTHR43370">
    <property type="entry name" value="SUGAR ABC TRANSPORTER INTEGRAL MEMBRANE PROTEIN-RELATED"/>
    <property type="match status" value="1"/>
</dbReference>
<feature type="transmembrane region" description="Helical" evidence="6">
    <location>
        <begin position="265"/>
        <end position="287"/>
    </location>
</feature>
<comment type="caution">
    <text evidence="7">The sequence shown here is derived from an EMBL/GenBank/DDBJ whole genome shotgun (WGS) entry which is preliminary data.</text>
</comment>
<dbReference type="OrthoDB" id="9792579at2"/>
<dbReference type="RefSeq" id="WP_113921829.1">
    <property type="nucleotide sequence ID" value="NZ_QNRX01000027.1"/>
</dbReference>
<evidence type="ECO:0000256" key="4">
    <source>
        <dbReference type="ARBA" id="ARBA00022989"/>
    </source>
</evidence>
<evidence type="ECO:0000256" key="5">
    <source>
        <dbReference type="ARBA" id="ARBA00023136"/>
    </source>
</evidence>
<keyword evidence="5 6" id="KW-0472">Membrane</keyword>
<evidence type="ECO:0000256" key="3">
    <source>
        <dbReference type="ARBA" id="ARBA00022692"/>
    </source>
</evidence>
<dbReference type="CDD" id="cd06580">
    <property type="entry name" value="TM_PBP1_transp_TpRbsC_like"/>
    <property type="match status" value="1"/>
</dbReference>
<feature type="transmembrane region" description="Helical" evidence="6">
    <location>
        <begin position="243"/>
        <end position="259"/>
    </location>
</feature>
<keyword evidence="4 6" id="KW-1133">Transmembrane helix</keyword>
<proteinExistence type="predicted"/>
<dbReference type="InterPro" id="IPR001851">
    <property type="entry name" value="ABC_transp_permease"/>
</dbReference>
<dbReference type="PANTHER" id="PTHR43370:SF2">
    <property type="entry name" value="ABC TRANSPORTER PERMEASE PROTEIN"/>
    <property type="match status" value="1"/>
</dbReference>
<dbReference type="GO" id="GO:0022857">
    <property type="term" value="F:transmembrane transporter activity"/>
    <property type="evidence" value="ECO:0007669"/>
    <property type="project" value="InterPro"/>
</dbReference>
<keyword evidence="2" id="KW-1003">Cell membrane</keyword>
<dbReference type="Proteomes" id="UP000253490">
    <property type="component" value="Unassembled WGS sequence"/>
</dbReference>
<feature type="transmembrane region" description="Helical" evidence="6">
    <location>
        <begin position="57"/>
        <end position="77"/>
    </location>
</feature>
<evidence type="ECO:0000256" key="6">
    <source>
        <dbReference type="SAM" id="Phobius"/>
    </source>
</evidence>
<comment type="subcellular location">
    <subcellularLocation>
        <location evidence="1">Cell membrane</location>
        <topology evidence="1">Multi-pass membrane protein</topology>
    </subcellularLocation>
</comment>
<reference evidence="7 8" key="1">
    <citation type="submission" date="2018-06" db="EMBL/GenBank/DDBJ databases">
        <title>Genomic Encyclopedia of Type Strains, Phase IV (KMG-IV): sequencing the most valuable type-strain genomes for metagenomic binning, comparative biology and taxonomic classification.</title>
        <authorList>
            <person name="Goeker M."/>
        </authorList>
    </citation>
    <scope>NUCLEOTIDE SEQUENCE [LARGE SCALE GENOMIC DNA]</scope>
    <source>
        <strain evidence="7 8">DSM 22112</strain>
    </source>
</reference>
<organism evidence="7 8">
    <name type="scientific">Alkalibaculum bacchi</name>
    <dbReference type="NCBI Taxonomy" id="645887"/>
    <lineage>
        <taxon>Bacteria</taxon>
        <taxon>Bacillati</taxon>
        <taxon>Bacillota</taxon>
        <taxon>Clostridia</taxon>
        <taxon>Eubacteriales</taxon>
        <taxon>Eubacteriaceae</taxon>
        <taxon>Alkalibaculum</taxon>
    </lineage>
</organism>
<dbReference type="Pfam" id="PF02653">
    <property type="entry name" value="BPD_transp_2"/>
    <property type="match status" value="1"/>
</dbReference>
<evidence type="ECO:0000256" key="1">
    <source>
        <dbReference type="ARBA" id="ARBA00004651"/>
    </source>
</evidence>
<evidence type="ECO:0000256" key="2">
    <source>
        <dbReference type="ARBA" id="ARBA00022475"/>
    </source>
</evidence>
<keyword evidence="8" id="KW-1185">Reference proteome</keyword>
<evidence type="ECO:0000313" key="8">
    <source>
        <dbReference type="Proteomes" id="UP000253490"/>
    </source>
</evidence>
<accession>A0A366HYS5</accession>
<feature type="transmembrane region" description="Helical" evidence="6">
    <location>
        <begin position="190"/>
        <end position="212"/>
    </location>
</feature>
<evidence type="ECO:0000313" key="7">
    <source>
        <dbReference type="EMBL" id="RBP57648.1"/>
    </source>
</evidence>
<dbReference type="GO" id="GO:0005886">
    <property type="term" value="C:plasma membrane"/>
    <property type="evidence" value="ECO:0007669"/>
    <property type="project" value="UniProtKB-SubCell"/>
</dbReference>
<sequence length="308" mass="33332">MISFLHATVQAGTALLLATLGEIITQKVGHLNLGVEGMMLMGAVMGFMVGYNTADPIMAVFTAAIAGAIGALIYAFLTVTLKANQEVTGLTLTTFGAGFATFVGDKLVGFKLPGEINHFFRQISLPVVGDIPVIGDILFNQNIYVYMSYIIVILLGILLYKTNIGLNLRMIGENAGAADASGINVLKYKYAFIMLGGALCGLGGGYLSLVYVPVWQEGVTAGMGWIAVALVIFSLWNPYRAIGGAYFFGGLSIIGFRLQKYSLPISIYFLDMLPYLATIIVLIFMSLKKSKENKPPKELSRAYFREER</sequence>
<feature type="transmembrane region" description="Helical" evidence="6">
    <location>
        <begin position="218"/>
        <end position="236"/>
    </location>
</feature>
<dbReference type="AlphaFoldDB" id="A0A366HYS5"/>
<feature type="transmembrane region" description="Helical" evidence="6">
    <location>
        <begin position="143"/>
        <end position="160"/>
    </location>
</feature>
<dbReference type="EMBL" id="QNRX01000027">
    <property type="protein sequence ID" value="RBP57648.1"/>
    <property type="molecule type" value="Genomic_DNA"/>
</dbReference>
<keyword evidence="3 6" id="KW-0812">Transmembrane</keyword>
<gene>
    <name evidence="7" type="ORF">DES36_12718</name>
</gene>
<protein>
    <submittedName>
        <fullName evidence="7">Nucleoside ABC transporter membrane protein</fullName>
    </submittedName>
</protein>